<keyword evidence="7" id="KW-1185">Reference proteome</keyword>
<evidence type="ECO:0000256" key="1">
    <source>
        <dbReference type="ARBA" id="ARBA00022500"/>
    </source>
</evidence>
<dbReference type="Pfam" id="PF22673">
    <property type="entry name" value="MCP-like_PDC_1"/>
    <property type="match status" value="1"/>
</dbReference>
<accession>A0ABQ1Y680</accession>
<dbReference type="InterPro" id="IPR051310">
    <property type="entry name" value="MCP_chemotaxis"/>
</dbReference>
<dbReference type="InterPro" id="IPR029151">
    <property type="entry name" value="Sensor-like_sf"/>
</dbReference>
<evidence type="ECO:0000256" key="2">
    <source>
        <dbReference type="ARBA" id="ARBA00029447"/>
    </source>
</evidence>
<dbReference type="SUPFAM" id="SSF58104">
    <property type="entry name" value="Methyl-accepting chemotaxis protein (MCP) signaling domain"/>
    <property type="match status" value="1"/>
</dbReference>
<dbReference type="CDD" id="cd12913">
    <property type="entry name" value="PDC1_MCP_like"/>
    <property type="match status" value="1"/>
</dbReference>
<name>A0ABQ1Y680_9BACL</name>
<dbReference type="PANTHER" id="PTHR43531">
    <property type="entry name" value="PROTEIN ICFG"/>
    <property type="match status" value="1"/>
</dbReference>
<dbReference type="Gene3D" id="1.10.287.950">
    <property type="entry name" value="Methyl-accepting chemotaxis protein"/>
    <property type="match status" value="1"/>
</dbReference>
<feature type="domain" description="Methyl-accepting transducer" evidence="5">
    <location>
        <begin position="93"/>
        <end position="329"/>
    </location>
</feature>
<keyword evidence="4" id="KW-0472">Membrane</keyword>
<protein>
    <submittedName>
        <fullName evidence="6">Methyl-accepting chemotaxis sensory transducer</fullName>
    </submittedName>
</protein>
<proteinExistence type="inferred from homology"/>
<keyword evidence="4" id="KW-0812">Transmembrane</keyword>
<gene>
    <name evidence="6" type="ORF">GCM10008013_06530</name>
</gene>
<dbReference type="SMART" id="SM00283">
    <property type="entry name" value="MA"/>
    <property type="match status" value="1"/>
</dbReference>
<evidence type="ECO:0000313" key="7">
    <source>
        <dbReference type="Proteomes" id="UP000659344"/>
    </source>
</evidence>
<dbReference type="RefSeq" id="WP_188535783.1">
    <property type="nucleotide sequence ID" value="NZ_BMFT01000001.1"/>
</dbReference>
<evidence type="ECO:0000256" key="3">
    <source>
        <dbReference type="PROSITE-ProRule" id="PRU00284"/>
    </source>
</evidence>
<sequence>MNQLRSNGRNTLVFGAGASLFLVIGVLLQGGAWYLVILSLLTLVCQALAWLTQHKSTGNKHDNVEETNWNVIANESLVAADRLQAAVGEVNGSIEQLQSLADKASLEDMKLKRSSERSLEQVQESLAAMEEVAASAAQIQDVANTLHARSEKTRAEASRMAEALKTADGTIHSIADSQNSIERPMVDLEQNTRKLGALYQDMEGIAGEVSLLALNASIEAARFGDQGKGFDVVASRMRQLAQQTTLAIGNSAPLFKRIEEDVEKVKGSLHVGRESAMQGISFMRKMGEDIRNITEEVATVDGLVADTGWRSREQAELTRNMESMMAEVHEALNHNITHVEGALVRMESQRRHTVGLQAVAGGLQKASAELMSSLDSVRDSSEDFMDGISDVVELGHAYILKLIQAAKQPVFQGMEESIHRTELTNLLGRENIIEAAWTNRRDGSFVISIPEAGLLNARGRDWFKRALAGESVVSEVYISAITKRRCVTISVPISSNGVVIGVLGADLAVGNVAARSNI</sequence>
<dbReference type="PROSITE" id="PS50111">
    <property type="entry name" value="CHEMOTAXIS_TRANSDUC_2"/>
    <property type="match status" value="1"/>
</dbReference>
<dbReference type="SUPFAM" id="SSF103190">
    <property type="entry name" value="Sensory domain-like"/>
    <property type="match status" value="1"/>
</dbReference>
<dbReference type="PRINTS" id="PR00260">
    <property type="entry name" value="CHEMTRNSDUCR"/>
</dbReference>
<keyword evidence="1" id="KW-0145">Chemotaxis</keyword>
<dbReference type="PANTHER" id="PTHR43531:SF11">
    <property type="entry name" value="METHYL-ACCEPTING CHEMOTAXIS PROTEIN 3"/>
    <property type="match status" value="1"/>
</dbReference>
<comment type="similarity">
    <text evidence="2">Belongs to the methyl-accepting chemotaxis (MCP) protein family.</text>
</comment>
<keyword evidence="4" id="KW-1133">Transmembrane helix</keyword>
<dbReference type="EMBL" id="BMFT01000001">
    <property type="protein sequence ID" value="GGH13445.1"/>
    <property type="molecule type" value="Genomic_DNA"/>
</dbReference>
<reference evidence="7" key="1">
    <citation type="journal article" date="2019" name="Int. J. Syst. Evol. Microbiol.">
        <title>The Global Catalogue of Microorganisms (GCM) 10K type strain sequencing project: providing services to taxonomists for standard genome sequencing and annotation.</title>
        <authorList>
            <consortium name="The Broad Institute Genomics Platform"/>
            <consortium name="The Broad Institute Genome Sequencing Center for Infectious Disease"/>
            <person name="Wu L."/>
            <person name="Ma J."/>
        </authorList>
    </citation>
    <scope>NUCLEOTIDE SEQUENCE [LARGE SCALE GENOMIC DNA]</scope>
    <source>
        <strain evidence="7">CGMCC 1.12769</strain>
    </source>
</reference>
<evidence type="ECO:0000313" key="6">
    <source>
        <dbReference type="EMBL" id="GGH13445.1"/>
    </source>
</evidence>
<dbReference type="InterPro" id="IPR004089">
    <property type="entry name" value="MCPsignal_dom"/>
</dbReference>
<organism evidence="6 7">
    <name type="scientific">Paenibacillus segetis</name>
    <dbReference type="NCBI Taxonomy" id="1325360"/>
    <lineage>
        <taxon>Bacteria</taxon>
        <taxon>Bacillati</taxon>
        <taxon>Bacillota</taxon>
        <taxon>Bacilli</taxon>
        <taxon>Bacillales</taxon>
        <taxon>Paenibacillaceae</taxon>
        <taxon>Paenibacillus</taxon>
    </lineage>
</organism>
<feature type="transmembrane region" description="Helical" evidence="4">
    <location>
        <begin position="12"/>
        <end position="28"/>
    </location>
</feature>
<dbReference type="InterPro" id="IPR004090">
    <property type="entry name" value="Chemotax_Me-accpt_rcpt"/>
</dbReference>
<dbReference type="Gene3D" id="3.30.450.20">
    <property type="entry name" value="PAS domain"/>
    <property type="match status" value="1"/>
</dbReference>
<evidence type="ECO:0000256" key="4">
    <source>
        <dbReference type="SAM" id="Phobius"/>
    </source>
</evidence>
<comment type="caution">
    <text evidence="6">The sequence shown here is derived from an EMBL/GenBank/DDBJ whole genome shotgun (WGS) entry which is preliminary data.</text>
</comment>
<evidence type="ECO:0000259" key="5">
    <source>
        <dbReference type="PROSITE" id="PS50111"/>
    </source>
</evidence>
<dbReference type="Proteomes" id="UP000659344">
    <property type="component" value="Unassembled WGS sequence"/>
</dbReference>
<dbReference type="Pfam" id="PF00015">
    <property type="entry name" value="MCPsignal"/>
    <property type="match status" value="1"/>
</dbReference>
<keyword evidence="3" id="KW-0807">Transducer</keyword>